<dbReference type="InterPro" id="IPR027443">
    <property type="entry name" value="IPNS-like_sf"/>
</dbReference>
<evidence type="ECO:0000256" key="1">
    <source>
        <dbReference type="RuleBase" id="RU003682"/>
    </source>
</evidence>
<keyword evidence="1" id="KW-0479">Metal-binding</keyword>
<dbReference type="GO" id="GO:0016491">
    <property type="term" value="F:oxidoreductase activity"/>
    <property type="evidence" value="ECO:0007669"/>
    <property type="project" value="UniProtKB-KW"/>
</dbReference>
<dbReference type="EMBL" id="JAAAJB010000348">
    <property type="protein sequence ID" value="KAG0257767.1"/>
    <property type="molecule type" value="Genomic_DNA"/>
</dbReference>
<dbReference type="Pfam" id="PF03171">
    <property type="entry name" value="2OG-FeII_Oxy"/>
    <property type="match status" value="1"/>
</dbReference>
<dbReference type="Gene3D" id="2.60.120.330">
    <property type="entry name" value="B-lactam Antibiotic, Isopenicillin N Synthase, Chain"/>
    <property type="match status" value="1"/>
</dbReference>
<dbReference type="SUPFAM" id="SSF51197">
    <property type="entry name" value="Clavaminate synthase-like"/>
    <property type="match status" value="1"/>
</dbReference>
<gene>
    <name evidence="3" type="ORF">DFQ27_004949</name>
</gene>
<dbReference type="PROSITE" id="PS51471">
    <property type="entry name" value="FE2OG_OXY"/>
    <property type="match status" value="1"/>
</dbReference>
<dbReference type="Pfam" id="PF14226">
    <property type="entry name" value="DIOX_N"/>
    <property type="match status" value="1"/>
</dbReference>
<dbReference type="OrthoDB" id="406156at2759"/>
<sequence>MAAGIEQIPVIDFSLFQTDPEECARQIGVASLGIGFFYLMNHGVDQDMIDRVFAQSEKYFAQDLPEKLKYPIKNNNGYTPFLSERGFNIGANATKSEYAHAFSMFDAGTREEVEKFFKDMYSVARQVMQCFALSLKIPEQDGGMHYFDKSHVWEDESGTTLRFLHYPQQDRDPGIPSAGAHSDYGSCTLLLQRRIPGLEVQANRIHDNVPWVAAPVIPGSILVNIGDLLQKWTNGLLKSTKHRVVFHEMQRTSSRYSIACFIQPSCDVRLDPIPSPMITQLTQPQVHENNVMTAKEYLDFKLNATYGDLEH</sequence>
<comment type="caution">
    <text evidence="3">The sequence shown here is derived from an EMBL/GenBank/DDBJ whole genome shotgun (WGS) entry which is preliminary data.</text>
</comment>
<feature type="domain" description="Fe2OG dioxygenase" evidence="2">
    <location>
        <begin position="157"/>
        <end position="264"/>
    </location>
</feature>
<dbReference type="InterPro" id="IPR050231">
    <property type="entry name" value="Iron_ascorbate_oxido_reductase"/>
</dbReference>
<accession>A0A9P6Q483</accession>
<evidence type="ECO:0000313" key="4">
    <source>
        <dbReference type="Proteomes" id="UP000807716"/>
    </source>
</evidence>
<dbReference type="InterPro" id="IPR026992">
    <property type="entry name" value="DIOX_N"/>
</dbReference>
<keyword evidence="1" id="KW-0560">Oxidoreductase</keyword>
<name>A0A9P6Q483_9FUNG</name>
<keyword evidence="4" id="KW-1185">Reference proteome</keyword>
<dbReference type="GO" id="GO:0046872">
    <property type="term" value="F:metal ion binding"/>
    <property type="evidence" value="ECO:0007669"/>
    <property type="project" value="UniProtKB-KW"/>
</dbReference>
<dbReference type="AlphaFoldDB" id="A0A9P6Q483"/>
<dbReference type="Proteomes" id="UP000807716">
    <property type="component" value="Unassembled WGS sequence"/>
</dbReference>
<dbReference type="InterPro" id="IPR044861">
    <property type="entry name" value="IPNS-like_FE2OG_OXY"/>
</dbReference>
<evidence type="ECO:0000313" key="3">
    <source>
        <dbReference type="EMBL" id="KAG0257767.1"/>
    </source>
</evidence>
<proteinExistence type="inferred from homology"/>
<comment type="similarity">
    <text evidence="1">Belongs to the iron/ascorbate-dependent oxidoreductase family.</text>
</comment>
<dbReference type="InterPro" id="IPR005123">
    <property type="entry name" value="Oxoglu/Fe-dep_dioxygenase_dom"/>
</dbReference>
<keyword evidence="1" id="KW-0408">Iron</keyword>
<organism evidence="3 4">
    <name type="scientific">Actinomortierella ambigua</name>
    <dbReference type="NCBI Taxonomy" id="1343610"/>
    <lineage>
        <taxon>Eukaryota</taxon>
        <taxon>Fungi</taxon>
        <taxon>Fungi incertae sedis</taxon>
        <taxon>Mucoromycota</taxon>
        <taxon>Mortierellomycotina</taxon>
        <taxon>Mortierellomycetes</taxon>
        <taxon>Mortierellales</taxon>
        <taxon>Mortierellaceae</taxon>
        <taxon>Actinomortierella</taxon>
    </lineage>
</organism>
<evidence type="ECO:0000259" key="2">
    <source>
        <dbReference type="PROSITE" id="PS51471"/>
    </source>
</evidence>
<dbReference type="PANTHER" id="PTHR47990">
    <property type="entry name" value="2-OXOGLUTARATE (2OG) AND FE(II)-DEPENDENT OXYGENASE SUPERFAMILY PROTEIN-RELATED"/>
    <property type="match status" value="1"/>
</dbReference>
<protein>
    <recommendedName>
        <fullName evidence="2">Fe2OG dioxygenase domain-containing protein</fullName>
    </recommendedName>
</protein>
<reference evidence="3" key="1">
    <citation type="journal article" date="2020" name="Fungal Divers.">
        <title>Resolving the Mortierellaceae phylogeny through synthesis of multi-gene phylogenetics and phylogenomics.</title>
        <authorList>
            <person name="Vandepol N."/>
            <person name="Liber J."/>
            <person name="Desiro A."/>
            <person name="Na H."/>
            <person name="Kennedy M."/>
            <person name="Barry K."/>
            <person name="Grigoriev I.V."/>
            <person name="Miller A.N."/>
            <person name="O'Donnell K."/>
            <person name="Stajich J.E."/>
            <person name="Bonito G."/>
        </authorList>
    </citation>
    <scope>NUCLEOTIDE SEQUENCE</scope>
    <source>
        <strain evidence="3">BC1065</strain>
    </source>
</reference>